<dbReference type="InterPro" id="IPR051393">
    <property type="entry name" value="ABC_transporter_permease"/>
</dbReference>
<evidence type="ECO:0000256" key="2">
    <source>
        <dbReference type="ARBA" id="ARBA00022448"/>
    </source>
</evidence>
<feature type="transmembrane region" description="Helical" evidence="7">
    <location>
        <begin position="227"/>
        <end position="252"/>
    </location>
</feature>
<feature type="transmembrane region" description="Helical" evidence="7">
    <location>
        <begin position="133"/>
        <end position="153"/>
    </location>
</feature>
<dbReference type="Proteomes" id="UP000309676">
    <property type="component" value="Unassembled WGS sequence"/>
</dbReference>
<dbReference type="Pfam" id="PF00528">
    <property type="entry name" value="BPD_transp_1"/>
    <property type="match status" value="1"/>
</dbReference>
<sequence>MKGGKNVLGPNTGQPTIGGRRTSKGRRKLLNREEKWYGYAFVMPMLLGYFFFLFGPIVASFAMSFTNWNLLDELKFIGLDNYRNAFFGDPVLLDTLSNTLYFTILFVPLNIMLTLGLALLMQASIPGMGFFRTAAFAPVVTSIVVWAIIWKYIFQTDNGLINAVLKTFGVTGPAWLYSMELAIPVVVVVSLLKSLGINMAIFLAALKDVPMMYYEAARIDGASRWRAFWHVTLPLISPSMFLVTMITIIGSMKVFGQIYIMTGGGPGTSTYVMVYYIYEQAFKYYEFGYGTAIAFILFVIILLLTLVQWYGRKRWIHFEQ</sequence>
<dbReference type="InterPro" id="IPR035906">
    <property type="entry name" value="MetI-like_sf"/>
</dbReference>
<dbReference type="OrthoDB" id="9788108at2"/>
<feature type="region of interest" description="Disordered" evidence="8">
    <location>
        <begin position="1"/>
        <end position="24"/>
    </location>
</feature>
<evidence type="ECO:0000256" key="3">
    <source>
        <dbReference type="ARBA" id="ARBA00022475"/>
    </source>
</evidence>
<evidence type="ECO:0000313" key="10">
    <source>
        <dbReference type="EMBL" id="TLS52768.1"/>
    </source>
</evidence>
<comment type="similarity">
    <text evidence="7">Belongs to the binding-protein-dependent transport system permease family.</text>
</comment>
<keyword evidence="3" id="KW-1003">Cell membrane</keyword>
<feature type="domain" description="ABC transmembrane type-1" evidence="9">
    <location>
        <begin position="96"/>
        <end position="308"/>
    </location>
</feature>
<feature type="transmembrane region" description="Helical" evidence="7">
    <location>
        <begin position="258"/>
        <end position="278"/>
    </location>
</feature>
<protein>
    <submittedName>
        <fullName evidence="10">Sugar ABC transporter permease</fullName>
    </submittedName>
</protein>
<evidence type="ECO:0000313" key="11">
    <source>
        <dbReference type="Proteomes" id="UP000309676"/>
    </source>
</evidence>
<proteinExistence type="inferred from homology"/>
<comment type="caution">
    <text evidence="10">The sequence shown here is derived from an EMBL/GenBank/DDBJ whole genome shotgun (WGS) entry which is preliminary data.</text>
</comment>
<name>A0A5R9GH78_9BACL</name>
<evidence type="ECO:0000256" key="1">
    <source>
        <dbReference type="ARBA" id="ARBA00004651"/>
    </source>
</evidence>
<evidence type="ECO:0000259" key="9">
    <source>
        <dbReference type="PROSITE" id="PS50928"/>
    </source>
</evidence>
<feature type="transmembrane region" description="Helical" evidence="7">
    <location>
        <begin position="36"/>
        <end position="63"/>
    </location>
</feature>
<dbReference type="PANTHER" id="PTHR30193:SF37">
    <property type="entry name" value="INNER MEMBRANE ABC TRANSPORTER PERMEASE PROTEIN YCJO"/>
    <property type="match status" value="1"/>
</dbReference>
<dbReference type="Gene3D" id="1.10.3720.10">
    <property type="entry name" value="MetI-like"/>
    <property type="match status" value="1"/>
</dbReference>
<evidence type="ECO:0000256" key="4">
    <source>
        <dbReference type="ARBA" id="ARBA00022692"/>
    </source>
</evidence>
<dbReference type="SUPFAM" id="SSF161098">
    <property type="entry name" value="MetI-like"/>
    <property type="match status" value="1"/>
</dbReference>
<feature type="transmembrane region" description="Helical" evidence="7">
    <location>
        <begin position="290"/>
        <end position="310"/>
    </location>
</feature>
<keyword evidence="5 7" id="KW-1133">Transmembrane helix</keyword>
<dbReference type="GO" id="GO:0005886">
    <property type="term" value="C:plasma membrane"/>
    <property type="evidence" value="ECO:0007669"/>
    <property type="project" value="UniProtKB-SubCell"/>
</dbReference>
<comment type="subcellular location">
    <subcellularLocation>
        <location evidence="1 7">Cell membrane</location>
        <topology evidence="1 7">Multi-pass membrane protein</topology>
    </subcellularLocation>
</comment>
<feature type="transmembrane region" description="Helical" evidence="7">
    <location>
        <begin position="181"/>
        <end position="206"/>
    </location>
</feature>
<dbReference type="AlphaFoldDB" id="A0A5R9GH78"/>
<keyword evidence="6 7" id="KW-0472">Membrane</keyword>
<feature type="transmembrane region" description="Helical" evidence="7">
    <location>
        <begin position="100"/>
        <end position="121"/>
    </location>
</feature>
<keyword evidence="11" id="KW-1185">Reference proteome</keyword>
<evidence type="ECO:0000256" key="5">
    <source>
        <dbReference type="ARBA" id="ARBA00022989"/>
    </source>
</evidence>
<evidence type="ECO:0000256" key="6">
    <source>
        <dbReference type="ARBA" id="ARBA00023136"/>
    </source>
</evidence>
<keyword evidence="4 7" id="KW-0812">Transmembrane</keyword>
<evidence type="ECO:0000256" key="8">
    <source>
        <dbReference type="SAM" id="MobiDB-lite"/>
    </source>
</evidence>
<keyword evidence="2 7" id="KW-0813">Transport</keyword>
<reference evidence="10 11" key="1">
    <citation type="submission" date="2019-05" db="EMBL/GenBank/DDBJ databases">
        <authorList>
            <person name="Narsing Rao M.P."/>
            <person name="Li W.J."/>
        </authorList>
    </citation>
    <scope>NUCLEOTIDE SEQUENCE [LARGE SCALE GENOMIC DNA]</scope>
    <source>
        <strain evidence="10 11">SYSU_K30003</strain>
    </source>
</reference>
<dbReference type="CDD" id="cd06261">
    <property type="entry name" value="TM_PBP2"/>
    <property type="match status" value="1"/>
</dbReference>
<dbReference type="GO" id="GO:0055085">
    <property type="term" value="P:transmembrane transport"/>
    <property type="evidence" value="ECO:0007669"/>
    <property type="project" value="InterPro"/>
</dbReference>
<organism evidence="10 11">
    <name type="scientific">Paenibacillus antri</name>
    <dbReference type="NCBI Taxonomy" id="2582848"/>
    <lineage>
        <taxon>Bacteria</taxon>
        <taxon>Bacillati</taxon>
        <taxon>Bacillota</taxon>
        <taxon>Bacilli</taxon>
        <taxon>Bacillales</taxon>
        <taxon>Paenibacillaceae</taxon>
        <taxon>Paenibacillus</taxon>
    </lineage>
</organism>
<accession>A0A5R9GH78</accession>
<dbReference type="InterPro" id="IPR000515">
    <property type="entry name" value="MetI-like"/>
</dbReference>
<dbReference type="PROSITE" id="PS50928">
    <property type="entry name" value="ABC_TM1"/>
    <property type="match status" value="1"/>
</dbReference>
<evidence type="ECO:0000256" key="7">
    <source>
        <dbReference type="RuleBase" id="RU363032"/>
    </source>
</evidence>
<gene>
    <name evidence="10" type="ORF">FE782_09080</name>
</gene>
<dbReference type="EMBL" id="VCIW01000004">
    <property type="protein sequence ID" value="TLS52768.1"/>
    <property type="molecule type" value="Genomic_DNA"/>
</dbReference>
<dbReference type="PANTHER" id="PTHR30193">
    <property type="entry name" value="ABC TRANSPORTER PERMEASE PROTEIN"/>
    <property type="match status" value="1"/>
</dbReference>